<dbReference type="KEGG" id="ssuv:PXH68_01220"/>
<sequence>MNEKYPNSTTLAPIMQANLKEIRETIGWTSEDLATLIGVTKQTISNLETNRSKLSKLHYIAIRTVVEFEIEQLQQVDPDRARRAKLLMSFLSESPDIAKQSGKHLDLDQIQETSQLIAKSNSYASAEKIIRSFAPIFATGVISLLMKSANTRKK</sequence>
<dbReference type="AlphaFoldDB" id="A0AA96ZZE2"/>
<dbReference type="Pfam" id="PF01381">
    <property type="entry name" value="HTH_3"/>
    <property type="match status" value="1"/>
</dbReference>
<dbReference type="GO" id="GO:0003677">
    <property type="term" value="F:DNA binding"/>
    <property type="evidence" value="ECO:0007669"/>
    <property type="project" value="InterPro"/>
</dbReference>
<protein>
    <submittedName>
        <fullName evidence="2">Helix-turn-helix transcriptional regulator</fullName>
    </submittedName>
</protein>
<gene>
    <name evidence="2" type="ORF">PXH68_01220</name>
</gene>
<accession>A0AA96ZZE2</accession>
<dbReference type="InterPro" id="IPR001387">
    <property type="entry name" value="Cro/C1-type_HTH"/>
</dbReference>
<keyword evidence="3" id="KW-1185">Reference proteome</keyword>
<dbReference type="EMBL" id="CP118733">
    <property type="protein sequence ID" value="WNY47357.1"/>
    <property type="molecule type" value="Genomic_DNA"/>
</dbReference>
<dbReference type="Proteomes" id="UP001304088">
    <property type="component" value="Chromosome"/>
</dbReference>
<evidence type="ECO:0000259" key="1">
    <source>
        <dbReference type="PROSITE" id="PS50943"/>
    </source>
</evidence>
<proteinExistence type="predicted"/>
<evidence type="ECO:0000313" key="3">
    <source>
        <dbReference type="Proteomes" id="UP001304088"/>
    </source>
</evidence>
<evidence type="ECO:0000313" key="2">
    <source>
        <dbReference type="EMBL" id="WNY47357.1"/>
    </source>
</evidence>
<dbReference type="RefSeq" id="WP_248028670.1">
    <property type="nucleotide sequence ID" value="NZ_CP118733.1"/>
</dbReference>
<dbReference type="SMART" id="SM00530">
    <property type="entry name" value="HTH_XRE"/>
    <property type="match status" value="1"/>
</dbReference>
<dbReference type="SUPFAM" id="SSF47413">
    <property type="entry name" value="lambda repressor-like DNA-binding domains"/>
    <property type="match status" value="1"/>
</dbReference>
<organism evidence="2 3">
    <name type="scientific">Streptococcus suivaginalis</name>
    <dbReference type="NCBI Taxonomy" id="3028082"/>
    <lineage>
        <taxon>Bacteria</taxon>
        <taxon>Bacillati</taxon>
        <taxon>Bacillota</taxon>
        <taxon>Bacilli</taxon>
        <taxon>Lactobacillales</taxon>
        <taxon>Streptococcaceae</taxon>
        <taxon>Streptococcus</taxon>
    </lineage>
</organism>
<dbReference type="CDD" id="cd00093">
    <property type="entry name" value="HTH_XRE"/>
    <property type="match status" value="1"/>
</dbReference>
<dbReference type="InterPro" id="IPR010982">
    <property type="entry name" value="Lambda_DNA-bd_dom_sf"/>
</dbReference>
<dbReference type="Gene3D" id="1.10.260.40">
    <property type="entry name" value="lambda repressor-like DNA-binding domains"/>
    <property type="match status" value="1"/>
</dbReference>
<name>A0AA96ZZE2_9STRE</name>
<feature type="domain" description="HTH cro/C1-type" evidence="1">
    <location>
        <begin position="19"/>
        <end position="73"/>
    </location>
</feature>
<reference evidence="2 3" key="1">
    <citation type="submission" date="2023-02" db="EMBL/GenBank/DDBJ databases">
        <title>Streptococcus sp. Genome Sequencing and Assembly.</title>
        <authorList>
            <person name="Shore S.M."/>
            <person name="Nicholson T.L."/>
        </authorList>
    </citation>
    <scope>NUCLEOTIDE SEQUENCE [LARGE SCALE GENOMIC DNA]</scope>
    <source>
        <strain evidence="2 3">29896</strain>
    </source>
</reference>
<dbReference type="PROSITE" id="PS50943">
    <property type="entry name" value="HTH_CROC1"/>
    <property type="match status" value="1"/>
</dbReference>